<accession>A0ABW6L8G4</accession>
<proteinExistence type="predicted"/>
<sequence>MAQDTEAVPLEPPVAGGEAETLVGSLERERRTFAWKADGLDAAGLSARVGSSAVTLGGLLKHLALVEDHYLSVRLLGNAPAPPWDAVDWDAAPDREWSSAAEDTPGQLYALWGEAVTRSRTHLREVLAAGDAGRTAAFTSRAGHSPNVRRMLVDLIEEYARHVGHADLLRESVDGRMGGRTRRKISGPGELTPGGLAPW</sequence>
<organism evidence="2 3">
    <name type="scientific">Streptomyces massasporeus</name>
    <dbReference type="NCBI Taxonomy" id="67324"/>
    <lineage>
        <taxon>Bacteria</taxon>
        <taxon>Bacillati</taxon>
        <taxon>Actinomycetota</taxon>
        <taxon>Actinomycetes</taxon>
        <taxon>Kitasatosporales</taxon>
        <taxon>Streptomycetaceae</taxon>
        <taxon>Streptomyces</taxon>
    </lineage>
</organism>
<dbReference type="Gene3D" id="1.20.120.450">
    <property type="entry name" value="dinb family like domain"/>
    <property type="match status" value="1"/>
</dbReference>
<evidence type="ECO:0000256" key="1">
    <source>
        <dbReference type="SAM" id="MobiDB-lite"/>
    </source>
</evidence>
<evidence type="ECO:0000313" key="2">
    <source>
        <dbReference type="EMBL" id="MFE9224755.1"/>
    </source>
</evidence>
<feature type="region of interest" description="Disordered" evidence="1">
    <location>
        <begin position="178"/>
        <end position="199"/>
    </location>
</feature>
<dbReference type="InterPro" id="IPR034660">
    <property type="entry name" value="DinB/YfiT-like"/>
</dbReference>
<comment type="caution">
    <text evidence="2">The sequence shown here is derived from an EMBL/GenBank/DDBJ whole genome shotgun (WGS) entry which is preliminary data.</text>
</comment>
<dbReference type="InterPro" id="IPR007061">
    <property type="entry name" value="MST-like"/>
</dbReference>
<keyword evidence="3" id="KW-1185">Reference proteome</keyword>
<dbReference type="SUPFAM" id="SSF109854">
    <property type="entry name" value="DinB/YfiT-like putative metalloenzymes"/>
    <property type="match status" value="1"/>
</dbReference>
<dbReference type="EMBL" id="JBIAFP010000004">
    <property type="protein sequence ID" value="MFE9224755.1"/>
    <property type="molecule type" value="Genomic_DNA"/>
</dbReference>
<gene>
    <name evidence="2" type="ORF">ACFYM3_09005</name>
</gene>
<dbReference type="Pfam" id="PF04978">
    <property type="entry name" value="MST"/>
    <property type="match status" value="1"/>
</dbReference>
<dbReference type="RefSeq" id="WP_358278105.1">
    <property type="nucleotide sequence ID" value="NZ_JBEYGJ010000002.1"/>
</dbReference>
<reference evidence="2 3" key="1">
    <citation type="submission" date="2024-10" db="EMBL/GenBank/DDBJ databases">
        <title>The Natural Products Discovery Center: Release of the First 8490 Sequenced Strains for Exploring Actinobacteria Biosynthetic Diversity.</title>
        <authorList>
            <person name="Kalkreuter E."/>
            <person name="Kautsar S.A."/>
            <person name="Yang D."/>
            <person name="Bader C.D."/>
            <person name="Teijaro C.N."/>
            <person name="Fluegel L."/>
            <person name="Davis C.M."/>
            <person name="Simpson J.R."/>
            <person name="Lauterbach L."/>
            <person name="Steele A.D."/>
            <person name="Gui C."/>
            <person name="Meng S."/>
            <person name="Li G."/>
            <person name="Viehrig K."/>
            <person name="Ye F."/>
            <person name="Su P."/>
            <person name="Kiefer A.F."/>
            <person name="Nichols A."/>
            <person name="Cepeda A.J."/>
            <person name="Yan W."/>
            <person name="Fan B."/>
            <person name="Jiang Y."/>
            <person name="Adhikari A."/>
            <person name="Zheng C.-J."/>
            <person name="Schuster L."/>
            <person name="Cowan T.M."/>
            <person name="Smanski M.J."/>
            <person name="Chevrette M.G."/>
            <person name="De Carvalho L.P.S."/>
            <person name="Shen B."/>
        </authorList>
    </citation>
    <scope>NUCLEOTIDE SEQUENCE [LARGE SCALE GENOMIC DNA]</scope>
    <source>
        <strain evidence="2 3">NPDC007066</strain>
    </source>
</reference>
<name>A0ABW6L8G4_9ACTN</name>
<dbReference type="Proteomes" id="UP001601288">
    <property type="component" value="Unassembled WGS sequence"/>
</dbReference>
<protein>
    <submittedName>
        <fullName evidence="2">DinB family protein</fullName>
    </submittedName>
</protein>
<evidence type="ECO:0000313" key="3">
    <source>
        <dbReference type="Proteomes" id="UP001601288"/>
    </source>
</evidence>